<organism evidence="2 3">
    <name type="scientific">Arachis hypogaea</name>
    <name type="common">Peanut</name>
    <dbReference type="NCBI Taxonomy" id="3818"/>
    <lineage>
        <taxon>Eukaryota</taxon>
        <taxon>Viridiplantae</taxon>
        <taxon>Streptophyta</taxon>
        <taxon>Embryophyta</taxon>
        <taxon>Tracheophyta</taxon>
        <taxon>Spermatophyta</taxon>
        <taxon>Magnoliopsida</taxon>
        <taxon>eudicotyledons</taxon>
        <taxon>Gunneridae</taxon>
        <taxon>Pentapetalae</taxon>
        <taxon>rosids</taxon>
        <taxon>fabids</taxon>
        <taxon>Fabales</taxon>
        <taxon>Fabaceae</taxon>
        <taxon>Papilionoideae</taxon>
        <taxon>50 kb inversion clade</taxon>
        <taxon>dalbergioids sensu lato</taxon>
        <taxon>Dalbergieae</taxon>
        <taxon>Pterocarpus clade</taxon>
        <taxon>Arachis</taxon>
    </lineage>
</organism>
<comment type="caution">
    <text evidence="2">The sequence shown here is derived from an EMBL/GenBank/DDBJ whole genome shotgun (WGS) entry which is preliminary data.</text>
</comment>
<proteinExistence type="predicted"/>
<accession>A0A445EQH5</accession>
<reference evidence="2 3" key="1">
    <citation type="submission" date="2019-01" db="EMBL/GenBank/DDBJ databases">
        <title>Sequencing of cultivated peanut Arachis hypogaea provides insights into genome evolution and oil improvement.</title>
        <authorList>
            <person name="Chen X."/>
        </authorList>
    </citation>
    <scope>NUCLEOTIDE SEQUENCE [LARGE SCALE GENOMIC DNA]</scope>
    <source>
        <strain evidence="3">cv. Fuhuasheng</strain>
        <tissue evidence="2">Leaves</tissue>
    </source>
</reference>
<gene>
    <name evidence="2" type="ORF">Ahy_A01g002325</name>
</gene>
<dbReference type="Proteomes" id="UP000289738">
    <property type="component" value="Chromosome A01"/>
</dbReference>
<keyword evidence="3" id="KW-1185">Reference proteome</keyword>
<protein>
    <submittedName>
        <fullName evidence="2">Uncharacterized protein</fullName>
    </submittedName>
</protein>
<dbReference type="AlphaFoldDB" id="A0A445EQH5"/>
<evidence type="ECO:0000313" key="3">
    <source>
        <dbReference type="Proteomes" id="UP000289738"/>
    </source>
</evidence>
<dbReference type="EMBL" id="SDMP01000001">
    <property type="protein sequence ID" value="RYR77735.1"/>
    <property type="molecule type" value="Genomic_DNA"/>
</dbReference>
<evidence type="ECO:0000313" key="2">
    <source>
        <dbReference type="EMBL" id="RYR77735.1"/>
    </source>
</evidence>
<feature type="region of interest" description="Disordered" evidence="1">
    <location>
        <begin position="50"/>
        <end position="74"/>
    </location>
</feature>
<sequence length="74" mass="7449">MLVASPSFATDLNCSGDGKVGIIDMTPVSLQGGAPDGIDDILWDDDVEPNIIADDSGDDIARSKPVEGGGASSS</sequence>
<name>A0A445EQH5_ARAHY</name>
<evidence type="ECO:0000256" key="1">
    <source>
        <dbReference type="SAM" id="MobiDB-lite"/>
    </source>
</evidence>